<dbReference type="EMBL" id="BARS01016904">
    <property type="protein sequence ID" value="GAF92037.1"/>
    <property type="molecule type" value="Genomic_DNA"/>
</dbReference>
<evidence type="ECO:0008006" key="2">
    <source>
        <dbReference type="Google" id="ProtNLM"/>
    </source>
</evidence>
<dbReference type="InterPro" id="IPR011050">
    <property type="entry name" value="Pectin_lyase_fold/virulence"/>
</dbReference>
<sequence>RNNIIYGWFNGVLFLTTTGVKYNNSNISGNVIYDIFDDGIELEEIVHGVRVYDNNVTSTFQTISLSPANSSTKTSLIYNNVFIANRTVWATGSTFWEASAFKIIKTGGTSIDNFNITHNTIFGRGIYAQGMANSQHNTVWKDNIFYSLDQTIIRVSGLSSDNVFYDYNLYFRNDSGVLFDDWNNDAGATYTSLALARASGDWDGTWDNSSVNQNPLFIDFANGDYKPQNIAITCLMSSTGSYVGALPCSGSDSESPTYTVFTNNASVTDTGATSIVNFS</sequence>
<organism evidence="1">
    <name type="scientific">marine sediment metagenome</name>
    <dbReference type="NCBI Taxonomy" id="412755"/>
    <lineage>
        <taxon>unclassified sequences</taxon>
        <taxon>metagenomes</taxon>
        <taxon>ecological metagenomes</taxon>
    </lineage>
</organism>
<evidence type="ECO:0000313" key="1">
    <source>
        <dbReference type="EMBL" id="GAF92037.1"/>
    </source>
</evidence>
<reference evidence="1" key="1">
    <citation type="journal article" date="2014" name="Front. Microbiol.">
        <title>High frequency of phylogenetically diverse reductive dehalogenase-homologous genes in deep subseafloor sedimentary metagenomes.</title>
        <authorList>
            <person name="Kawai M."/>
            <person name="Futagami T."/>
            <person name="Toyoda A."/>
            <person name="Takaki Y."/>
            <person name="Nishi S."/>
            <person name="Hori S."/>
            <person name="Arai W."/>
            <person name="Tsubouchi T."/>
            <person name="Morono Y."/>
            <person name="Uchiyama I."/>
            <person name="Ito T."/>
            <person name="Fujiyama A."/>
            <person name="Inagaki F."/>
            <person name="Takami H."/>
        </authorList>
    </citation>
    <scope>NUCLEOTIDE SEQUENCE</scope>
    <source>
        <strain evidence="1">Expedition CK06-06</strain>
    </source>
</reference>
<accession>X0TV60</accession>
<protein>
    <recommendedName>
        <fullName evidence="2">Right handed beta helix domain-containing protein</fullName>
    </recommendedName>
</protein>
<name>X0TV60_9ZZZZ</name>
<dbReference type="InterPro" id="IPR012334">
    <property type="entry name" value="Pectin_lyas_fold"/>
</dbReference>
<dbReference type="Gene3D" id="2.160.20.10">
    <property type="entry name" value="Single-stranded right-handed beta-helix, Pectin lyase-like"/>
    <property type="match status" value="1"/>
</dbReference>
<feature type="non-terminal residue" evidence="1">
    <location>
        <position position="279"/>
    </location>
</feature>
<gene>
    <name evidence="1" type="ORF">S01H1_27723</name>
</gene>
<dbReference type="SUPFAM" id="SSF51126">
    <property type="entry name" value="Pectin lyase-like"/>
    <property type="match status" value="1"/>
</dbReference>
<proteinExistence type="predicted"/>
<dbReference type="AlphaFoldDB" id="X0TV60"/>
<feature type="non-terminal residue" evidence="1">
    <location>
        <position position="1"/>
    </location>
</feature>
<comment type="caution">
    <text evidence="1">The sequence shown here is derived from an EMBL/GenBank/DDBJ whole genome shotgun (WGS) entry which is preliminary data.</text>
</comment>